<dbReference type="GO" id="GO:0046872">
    <property type="term" value="F:metal ion binding"/>
    <property type="evidence" value="ECO:0007669"/>
    <property type="project" value="UniProtKB-KW"/>
</dbReference>
<name>A0A090ANK2_9GAMM</name>
<evidence type="ECO:0000256" key="4">
    <source>
        <dbReference type="ARBA" id="ARBA00022723"/>
    </source>
</evidence>
<dbReference type="InterPro" id="IPR005911">
    <property type="entry name" value="YhcC-like"/>
</dbReference>
<dbReference type="AlphaFoldDB" id="A0A090ANK2"/>
<dbReference type="HOGENOM" id="CLU_060920_0_0_6"/>
<dbReference type="InterPro" id="IPR006638">
    <property type="entry name" value="Elp3/MiaA/NifB-like_rSAM"/>
</dbReference>
<dbReference type="PANTHER" id="PTHR11135:SF1">
    <property type="entry name" value="PROTEIN YHCC"/>
    <property type="match status" value="1"/>
</dbReference>
<dbReference type="PROSITE" id="PS51918">
    <property type="entry name" value="RADICAL_SAM"/>
    <property type="match status" value="1"/>
</dbReference>
<accession>A0A090ANK2</accession>
<dbReference type="SFLD" id="SFLDS00029">
    <property type="entry name" value="Radical_SAM"/>
    <property type="match status" value="1"/>
</dbReference>
<evidence type="ECO:0000256" key="2">
    <source>
        <dbReference type="ARBA" id="ARBA00022485"/>
    </source>
</evidence>
<dbReference type="Gene3D" id="3.80.30.20">
    <property type="entry name" value="tm_1862 like domain"/>
    <property type="match status" value="1"/>
</dbReference>
<organism evidence="8 9">
    <name type="scientific">Thioploca ingrica</name>
    <dbReference type="NCBI Taxonomy" id="40754"/>
    <lineage>
        <taxon>Bacteria</taxon>
        <taxon>Pseudomonadati</taxon>
        <taxon>Pseudomonadota</taxon>
        <taxon>Gammaproteobacteria</taxon>
        <taxon>Thiotrichales</taxon>
        <taxon>Thiotrichaceae</taxon>
        <taxon>Thioploca</taxon>
    </lineage>
</organism>
<keyword evidence="3" id="KW-0949">S-adenosyl-L-methionine</keyword>
<dbReference type="Pfam" id="PF16199">
    <property type="entry name" value="Radical_SAM_C"/>
    <property type="match status" value="1"/>
</dbReference>
<feature type="domain" description="Radical SAM core" evidence="7">
    <location>
        <begin position="44"/>
        <end position="290"/>
    </location>
</feature>
<keyword evidence="4" id="KW-0479">Metal-binding</keyword>
<evidence type="ECO:0000256" key="3">
    <source>
        <dbReference type="ARBA" id="ARBA00022691"/>
    </source>
</evidence>
<dbReference type="SFLD" id="SFLDG01091">
    <property type="entry name" value="uncharacterized_CHP01210-like"/>
    <property type="match status" value="1"/>
</dbReference>
<proteinExistence type="predicted"/>
<dbReference type="CDD" id="cd01335">
    <property type="entry name" value="Radical_SAM"/>
    <property type="match status" value="1"/>
</dbReference>
<comment type="cofactor">
    <cofactor evidence="1">
        <name>[4Fe-4S] cluster</name>
        <dbReference type="ChEBI" id="CHEBI:49883"/>
    </cofactor>
</comment>
<dbReference type="STRING" id="40754.THII_2678"/>
<evidence type="ECO:0000256" key="5">
    <source>
        <dbReference type="ARBA" id="ARBA00023004"/>
    </source>
</evidence>
<keyword evidence="6" id="KW-0411">Iron-sulfur</keyword>
<dbReference type="SUPFAM" id="SSF102114">
    <property type="entry name" value="Radical SAM enzymes"/>
    <property type="match status" value="1"/>
</dbReference>
<dbReference type="Proteomes" id="UP000031623">
    <property type="component" value="Chromosome"/>
</dbReference>
<gene>
    <name evidence="8" type="ORF">THII_2678</name>
</gene>
<evidence type="ECO:0000313" key="8">
    <source>
        <dbReference type="EMBL" id="BAP56975.1"/>
    </source>
</evidence>
<dbReference type="Pfam" id="PF04055">
    <property type="entry name" value="Radical_SAM"/>
    <property type="match status" value="1"/>
</dbReference>
<evidence type="ECO:0000256" key="6">
    <source>
        <dbReference type="ARBA" id="ARBA00023014"/>
    </source>
</evidence>
<dbReference type="EMBL" id="AP014633">
    <property type="protein sequence ID" value="BAP56975.1"/>
    <property type="molecule type" value="Genomic_DNA"/>
</dbReference>
<sequence>MLMKQGEILSINVPGFNDPICLEPINHQVLSQYVNTFGQDLLQRYGERVHKLTINAGLNCPNRDGSKGRGGCTFCNNRSFNPHARQPLSIAAQLAKGREVLAKRTGAERFIAYFQAYTNTYAEVQRLATLYEQALAEPDVVGLSIGTRPDCVSTAVLDLLSSYQQGGYEIWLELGLQSAFDTTLERIHRGHQFVDYQQAVQATRQRGIPVCTHLIVGLPGENREFAVETLARVLELGVDGLKLHPLHVVKQTILAKQWRQGAYHPLEMADYVAIAADLIERTPPEIVYHRVTGTASLDILLAPHWCHQKWAVLNAITRTLQQRGSWQGRFAKPSGNAQNHDVQSKPLVLSKHNDLNMKDIVYGTRLSGGESTGAESRS</sequence>
<dbReference type="InterPro" id="IPR023404">
    <property type="entry name" value="rSAM_horseshoe"/>
</dbReference>
<dbReference type="PANTHER" id="PTHR11135">
    <property type="entry name" value="HISTONE ACETYLTRANSFERASE-RELATED"/>
    <property type="match status" value="1"/>
</dbReference>
<keyword evidence="9" id="KW-1185">Reference proteome</keyword>
<dbReference type="NCBIfam" id="TIGR01212">
    <property type="entry name" value="TIGR01212 family radical SAM protein"/>
    <property type="match status" value="1"/>
</dbReference>
<dbReference type="SFLD" id="SFLDG01086">
    <property type="entry name" value="elongater_protein-like"/>
    <property type="match status" value="1"/>
</dbReference>
<keyword evidence="2" id="KW-0004">4Fe-4S</keyword>
<reference evidence="8" key="1">
    <citation type="journal article" date="2014" name="ISME J.">
        <title>Ecophysiology of Thioploca ingrica as revealed by the complete genome sequence supplemented with proteomic evidence.</title>
        <authorList>
            <person name="Kojima H."/>
            <person name="Ogura Y."/>
            <person name="Yamamoto N."/>
            <person name="Togashi T."/>
            <person name="Mori H."/>
            <person name="Watanabe T."/>
            <person name="Nemoto F."/>
            <person name="Kurokawa K."/>
            <person name="Hayashi T."/>
            <person name="Fukui M."/>
        </authorList>
    </citation>
    <scope>NUCLEOTIDE SEQUENCE [LARGE SCALE GENOMIC DNA]</scope>
</reference>
<evidence type="ECO:0000259" key="7">
    <source>
        <dbReference type="PROSITE" id="PS51918"/>
    </source>
</evidence>
<dbReference type="InterPro" id="IPR039661">
    <property type="entry name" value="ELP3"/>
</dbReference>
<dbReference type="GO" id="GO:0003824">
    <property type="term" value="F:catalytic activity"/>
    <property type="evidence" value="ECO:0007669"/>
    <property type="project" value="InterPro"/>
</dbReference>
<dbReference type="InterPro" id="IPR007197">
    <property type="entry name" value="rSAM"/>
</dbReference>
<dbReference type="KEGG" id="tig:THII_2678"/>
<keyword evidence="5" id="KW-0408">Iron</keyword>
<dbReference type="GO" id="GO:0051539">
    <property type="term" value="F:4 iron, 4 sulfur cluster binding"/>
    <property type="evidence" value="ECO:0007669"/>
    <property type="project" value="UniProtKB-KW"/>
</dbReference>
<protein>
    <submittedName>
        <fullName evidence="8">Radical SAM protein</fullName>
    </submittedName>
</protein>
<dbReference type="InterPro" id="IPR058240">
    <property type="entry name" value="rSAM_sf"/>
</dbReference>
<dbReference type="SMART" id="SM00729">
    <property type="entry name" value="Elp3"/>
    <property type="match status" value="1"/>
</dbReference>
<evidence type="ECO:0000256" key="1">
    <source>
        <dbReference type="ARBA" id="ARBA00001966"/>
    </source>
</evidence>
<evidence type="ECO:0000313" key="9">
    <source>
        <dbReference type="Proteomes" id="UP000031623"/>
    </source>
</evidence>
<dbReference type="InterPro" id="IPR032432">
    <property type="entry name" value="Radical_SAM_C"/>
</dbReference>